<name>A0A2C5YU87_9HYPO</name>
<dbReference type="GO" id="GO:0005739">
    <property type="term" value="C:mitochondrion"/>
    <property type="evidence" value="ECO:0007669"/>
    <property type="project" value="UniProtKB-SubCell"/>
</dbReference>
<evidence type="ECO:0000313" key="3">
    <source>
        <dbReference type="EMBL" id="PHH71183.1"/>
    </source>
</evidence>
<dbReference type="Gene3D" id="3.10.10.10">
    <property type="entry name" value="HIV Type 1 Reverse Transcriptase, subunit A, domain 1"/>
    <property type="match status" value="1"/>
</dbReference>
<dbReference type="OrthoDB" id="5106181at2759"/>
<evidence type="ECO:0000313" key="4">
    <source>
        <dbReference type="Proteomes" id="UP000226431"/>
    </source>
</evidence>
<dbReference type="InterPro" id="IPR043128">
    <property type="entry name" value="Rev_trsase/Diguanyl_cyclase"/>
</dbReference>
<evidence type="ECO:0000256" key="2">
    <source>
        <dbReference type="ARBA" id="ARBA00023128"/>
    </source>
</evidence>
<organism evidence="3 4">
    <name type="scientific">Ophiocordyceps camponoti-rufipedis</name>
    <dbReference type="NCBI Taxonomy" id="2004952"/>
    <lineage>
        <taxon>Eukaryota</taxon>
        <taxon>Fungi</taxon>
        <taxon>Dikarya</taxon>
        <taxon>Ascomycota</taxon>
        <taxon>Pezizomycotina</taxon>
        <taxon>Sordariomycetes</taxon>
        <taxon>Hypocreomycetidae</taxon>
        <taxon>Hypocreales</taxon>
        <taxon>Ophiocordycipitaceae</taxon>
        <taxon>Ophiocordyceps</taxon>
    </lineage>
</organism>
<dbReference type="AlphaFoldDB" id="A0A2C5YU87"/>
<dbReference type="SUPFAM" id="SSF56672">
    <property type="entry name" value="DNA/RNA polymerases"/>
    <property type="match status" value="1"/>
</dbReference>
<evidence type="ECO:0000256" key="1">
    <source>
        <dbReference type="ARBA" id="ARBA00004173"/>
    </source>
</evidence>
<proteinExistence type="predicted"/>
<dbReference type="Proteomes" id="UP000226431">
    <property type="component" value="Unassembled WGS sequence"/>
</dbReference>
<dbReference type="EMBL" id="NJES01000541">
    <property type="protein sequence ID" value="PHH71183.1"/>
    <property type="molecule type" value="Genomic_DNA"/>
</dbReference>
<reference evidence="3 4" key="1">
    <citation type="submission" date="2017-06" db="EMBL/GenBank/DDBJ databases">
        <title>Ant-infecting Ophiocordyceps genomes reveal a high diversity of potential behavioral manipulation genes and a possible major role for enterotoxins.</title>
        <authorList>
            <person name="De Bekker C."/>
            <person name="Evans H.C."/>
            <person name="Brachmann A."/>
            <person name="Hughes D.P."/>
        </authorList>
    </citation>
    <scope>NUCLEOTIDE SEQUENCE [LARGE SCALE GENOMIC DNA]</scope>
    <source>
        <strain evidence="3 4">Map16</strain>
    </source>
</reference>
<dbReference type="InterPro" id="IPR043502">
    <property type="entry name" value="DNA/RNA_pol_sf"/>
</dbReference>
<protein>
    <submittedName>
        <fullName evidence="3">Uncharacterized protein</fullName>
    </submittedName>
</protein>
<sequence>MEVYLNKLKSNGLTAQGKVDFQFAYKHYKSETNKSKIATLIRLHSRPYPASRADKAFINATHDAFHEKDRMEGPRVPCPITSAVFVNRQTVKGVVKERHLVDLRPLNSVAIPDAYPMPLPSDMIHKLAGKRVISAIDAPLSRIGCCVNRVASPDGRLLYQPFTVDALVSSSLLSTTPTSPSELLAGIRMDSGQRHLGGVK</sequence>
<keyword evidence="2" id="KW-0496">Mitochondrion</keyword>
<accession>A0A2C5YU87</accession>
<comment type="caution">
    <text evidence="3">The sequence shown here is derived from an EMBL/GenBank/DDBJ whole genome shotgun (WGS) entry which is preliminary data.</text>
</comment>
<comment type="subcellular location">
    <subcellularLocation>
        <location evidence="1">Mitochondrion</location>
    </subcellularLocation>
</comment>
<gene>
    <name evidence="3" type="ORF">CDD80_5471</name>
</gene>
<dbReference type="STRING" id="2004952.A0A2C5YU87"/>
<keyword evidence="4" id="KW-1185">Reference proteome</keyword>
<dbReference type="Gene3D" id="3.30.70.270">
    <property type="match status" value="1"/>
</dbReference>